<dbReference type="GO" id="GO:0009306">
    <property type="term" value="P:protein secretion"/>
    <property type="evidence" value="ECO:0007669"/>
    <property type="project" value="InterPro"/>
</dbReference>
<dbReference type="InterPro" id="IPR032789">
    <property type="entry name" value="T2SS-T3SS_pil_N"/>
</dbReference>
<dbReference type="OrthoDB" id="9775455at2"/>
<evidence type="ECO:0000313" key="6">
    <source>
        <dbReference type="Proteomes" id="UP000315252"/>
    </source>
</evidence>
<gene>
    <name evidence="5" type="ORF">FKG95_15295</name>
</gene>
<feature type="domain" description="BON" evidence="4">
    <location>
        <begin position="101"/>
        <end position="171"/>
    </location>
</feature>
<organism evidence="5 6">
    <name type="scientific">Denitrobaculum tricleocarpae</name>
    <dbReference type="NCBI Taxonomy" id="2591009"/>
    <lineage>
        <taxon>Bacteria</taxon>
        <taxon>Pseudomonadati</taxon>
        <taxon>Pseudomonadota</taxon>
        <taxon>Alphaproteobacteria</taxon>
        <taxon>Rhodospirillales</taxon>
        <taxon>Rhodospirillaceae</taxon>
        <taxon>Denitrobaculum</taxon>
    </lineage>
</organism>
<feature type="region of interest" description="Disordered" evidence="2">
    <location>
        <begin position="424"/>
        <end position="464"/>
    </location>
</feature>
<dbReference type="PROSITE" id="PS50914">
    <property type="entry name" value="BON"/>
    <property type="match status" value="1"/>
</dbReference>
<dbReference type="AlphaFoldDB" id="A0A545TP93"/>
<dbReference type="InterPro" id="IPR004846">
    <property type="entry name" value="T2SS/T3SS_dom"/>
</dbReference>
<feature type="signal peptide" evidence="3">
    <location>
        <begin position="1"/>
        <end position="25"/>
    </location>
</feature>
<comment type="caution">
    <text evidence="5">The sequence shown here is derived from an EMBL/GenBank/DDBJ whole genome shotgun (WGS) entry which is preliminary data.</text>
</comment>
<proteinExistence type="inferred from homology"/>
<dbReference type="PANTHER" id="PTHR30332">
    <property type="entry name" value="PROBABLE GENERAL SECRETION PATHWAY PROTEIN D"/>
    <property type="match status" value="1"/>
</dbReference>
<evidence type="ECO:0000256" key="1">
    <source>
        <dbReference type="RuleBase" id="RU004003"/>
    </source>
</evidence>
<keyword evidence="6" id="KW-1185">Reference proteome</keyword>
<sequence length="464" mass="49362">MKMNFNRLLSTLLLVALILPGRASADIVGYAAPATGEPIQLEINEGQLLRLEEAAVSVFVANPEIADVNVKSSQLIYVFGQATGETTLFAVDSNDNIIANLTVRVSHNLSRLRTALEAVAPRARISVTSIDGGILLAGLANTATEAADAQRVTARFVNNPEEIINQIQITAPNQVNLRVRVAEVSKEVIEQFGFDWNAIADGAFTFGLFTNTSQILIDSPPSFFEIDGSVGPLDLNVLIDALADDQLVTVLAEPNLTALSGETASFLAGGEFPIPVGAETNDEGGRDIEIEFKEFGVSLAFTPTLVGENLISMRVRPEVSQLSENGAITVADLVIPALATRRAETTVELGSGQSFAIAGLLLDDTQQITSKVPGLGDIPILGKLFTSERFQRRESELVIIVTPYLVRPVSQPLPVPTTPYMEERAETKTTAPVQTGNTASGLTTVPAASSSASSLPRPLGFILE</sequence>
<dbReference type="Pfam" id="PF00263">
    <property type="entry name" value="Secretin"/>
    <property type="match status" value="1"/>
</dbReference>
<evidence type="ECO:0000256" key="3">
    <source>
        <dbReference type="SAM" id="SignalP"/>
    </source>
</evidence>
<evidence type="ECO:0000313" key="5">
    <source>
        <dbReference type="EMBL" id="TQV79046.1"/>
    </source>
</evidence>
<protein>
    <submittedName>
        <fullName evidence="5">Type II and III secretion system protein family protein</fullName>
    </submittedName>
</protein>
<reference evidence="5 6" key="1">
    <citation type="submission" date="2019-06" db="EMBL/GenBank/DDBJ databases">
        <title>Whole genome sequence for Rhodospirillaceae sp. R148.</title>
        <authorList>
            <person name="Wang G."/>
        </authorList>
    </citation>
    <scope>NUCLEOTIDE SEQUENCE [LARGE SCALE GENOMIC DNA]</scope>
    <source>
        <strain evidence="5 6">R148</strain>
    </source>
</reference>
<dbReference type="GO" id="GO:0015627">
    <property type="term" value="C:type II protein secretion system complex"/>
    <property type="evidence" value="ECO:0007669"/>
    <property type="project" value="TreeGrafter"/>
</dbReference>
<dbReference type="Proteomes" id="UP000315252">
    <property type="component" value="Unassembled WGS sequence"/>
</dbReference>
<dbReference type="InterPro" id="IPR050810">
    <property type="entry name" value="Bact_Secretion_Sys_Channel"/>
</dbReference>
<name>A0A545TP93_9PROT</name>
<dbReference type="PANTHER" id="PTHR30332:SF17">
    <property type="entry name" value="TYPE IV PILIATION SYSTEM PROTEIN DR_0774-RELATED"/>
    <property type="match status" value="1"/>
</dbReference>
<dbReference type="InterPro" id="IPR001775">
    <property type="entry name" value="GspD/PilQ"/>
</dbReference>
<feature type="compositionally biased region" description="Polar residues" evidence="2">
    <location>
        <begin position="428"/>
        <end position="443"/>
    </location>
</feature>
<dbReference type="Pfam" id="PF04972">
    <property type="entry name" value="BON"/>
    <property type="match status" value="1"/>
</dbReference>
<dbReference type="EMBL" id="VHSH01000005">
    <property type="protein sequence ID" value="TQV79046.1"/>
    <property type="molecule type" value="Genomic_DNA"/>
</dbReference>
<comment type="similarity">
    <text evidence="1">Belongs to the bacterial secretin family.</text>
</comment>
<dbReference type="Pfam" id="PF13629">
    <property type="entry name" value="T2SS-T3SS_pil_N"/>
    <property type="match status" value="1"/>
</dbReference>
<keyword evidence="3" id="KW-0732">Signal</keyword>
<evidence type="ECO:0000256" key="2">
    <source>
        <dbReference type="SAM" id="MobiDB-lite"/>
    </source>
</evidence>
<feature type="chain" id="PRO_5021732518" evidence="3">
    <location>
        <begin position="26"/>
        <end position="464"/>
    </location>
</feature>
<dbReference type="PRINTS" id="PR00811">
    <property type="entry name" value="BCTERIALGSPD"/>
</dbReference>
<dbReference type="InterPro" id="IPR007055">
    <property type="entry name" value="BON_dom"/>
</dbReference>
<evidence type="ECO:0000259" key="4">
    <source>
        <dbReference type="PROSITE" id="PS50914"/>
    </source>
</evidence>
<accession>A0A545TP93</accession>